<proteinExistence type="predicted"/>
<organism evidence="1 2">
    <name type="scientific">Araneus ventricosus</name>
    <name type="common">Orbweaver spider</name>
    <name type="synonym">Epeira ventricosa</name>
    <dbReference type="NCBI Taxonomy" id="182803"/>
    <lineage>
        <taxon>Eukaryota</taxon>
        <taxon>Metazoa</taxon>
        <taxon>Ecdysozoa</taxon>
        <taxon>Arthropoda</taxon>
        <taxon>Chelicerata</taxon>
        <taxon>Arachnida</taxon>
        <taxon>Araneae</taxon>
        <taxon>Araneomorphae</taxon>
        <taxon>Entelegynae</taxon>
        <taxon>Araneoidea</taxon>
        <taxon>Araneidae</taxon>
        <taxon>Araneus</taxon>
    </lineage>
</organism>
<name>A0A4Y2X3Z3_ARAVE</name>
<accession>A0A4Y2X3Z3</accession>
<dbReference type="EMBL" id="BGPR01069115">
    <property type="protein sequence ID" value="GBO42857.1"/>
    <property type="molecule type" value="Genomic_DNA"/>
</dbReference>
<dbReference type="AlphaFoldDB" id="A0A4Y2X3Z3"/>
<evidence type="ECO:0000313" key="2">
    <source>
        <dbReference type="Proteomes" id="UP000499080"/>
    </source>
</evidence>
<comment type="caution">
    <text evidence="1">The sequence shown here is derived from an EMBL/GenBank/DDBJ whole genome shotgun (WGS) entry which is preliminary data.</text>
</comment>
<protein>
    <submittedName>
        <fullName evidence="1">Uncharacterized protein</fullName>
    </submittedName>
</protein>
<sequence>YPNFSPHFYSNIALGDVLLQFTEEEVKFEDTILRGKKTTVCIHIHGLQMTV</sequence>
<reference evidence="1 2" key="1">
    <citation type="journal article" date="2019" name="Sci. Rep.">
        <title>Orb-weaving spider Araneus ventricosus genome elucidates the spidroin gene catalogue.</title>
        <authorList>
            <person name="Kono N."/>
            <person name="Nakamura H."/>
            <person name="Ohtoshi R."/>
            <person name="Moran D.A.P."/>
            <person name="Shinohara A."/>
            <person name="Yoshida Y."/>
            <person name="Fujiwara M."/>
            <person name="Mori M."/>
            <person name="Tomita M."/>
            <person name="Arakawa K."/>
        </authorList>
    </citation>
    <scope>NUCLEOTIDE SEQUENCE [LARGE SCALE GENOMIC DNA]</scope>
</reference>
<gene>
    <name evidence="1" type="ORF">AVEN_274327_1</name>
</gene>
<evidence type="ECO:0000313" key="1">
    <source>
        <dbReference type="EMBL" id="GBO42857.1"/>
    </source>
</evidence>
<keyword evidence="2" id="KW-1185">Reference proteome</keyword>
<feature type="non-terminal residue" evidence="1">
    <location>
        <position position="1"/>
    </location>
</feature>
<dbReference type="Proteomes" id="UP000499080">
    <property type="component" value="Unassembled WGS sequence"/>
</dbReference>